<feature type="transmembrane region" description="Helical" evidence="8">
    <location>
        <begin position="6"/>
        <end position="25"/>
    </location>
</feature>
<dbReference type="KEGG" id="epo:Epro_0036"/>
<evidence type="ECO:0000256" key="3">
    <source>
        <dbReference type="ARBA" id="ARBA00022448"/>
    </source>
</evidence>
<evidence type="ECO:0000256" key="5">
    <source>
        <dbReference type="ARBA" id="ARBA00022989"/>
    </source>
</evidence>
<dbReference type="GO" id="GO:0048038">
    <property type="term" value="F:quinone binding"/>
    <property type="evidence" value="ECO:0007669"/>
    <property type="project" value="UniProtKB-KW"/>
</dbReference>
<dbReference type="GO" id="GO:0008137">
    <property type="term" value="F:NADH dehydrogenase (ubiquinone) activity"/>
    <property type="evidence" value="ECO:0007669"/>
    <property type="project" value="InterPro"/>
</dbReference>
<comment type="similarity">
    <text evidence="2 7">Belongs to the complex I subunit 3 family.</text>
</comment>
<dbReference type="InterPro" id="IPR038430">
    <property type="entry name" value="NDAH_ubi_oxred_su3_sf"/>
</dbReference>
<dbReference type="Proteomes" id="UP000035337">
    <property type="component" value="Chromosome"/>
</dbReference>
<feature type="transmembrane region" description="Helical" evidence="8">
    <location>
        <begin position="90"/>
        <end position="110"/>
    </location>
</feature>
<keyword evidence="4 7" id="KW-0812">Transmembrane</keyword>
<evidence type="ECO:0000256" key="2">
    <source>
        <dbReference type="ARBA" id="ARBA00008472"/>
    </source>
</evidence>
<gene>
    <name evidence="9" type="primary">nuoA</name>
    <name evidence="9" type="ORF">Epro_0036</name>
</gene>
<evidence type="ECO:0000256" key="6">
    <source>
        <dbReference type="ARBA" id="ARBA00023136"/>
    </source>
</evidence>
<accession>A0A0G3WHN0</accession>
<dbReference type="Gene3D" id="1.20.58.1610">
    <property type="entry name" value="NADH:ubiquinone/plastoquinone oxidoreductase, chain 3"/>
    <property type="match status" value="1"/>
</dbReference>
<name>A0A0G3WHN0_9BACT</name>
<dbReference type="GO" id="GO:0005886">
    <property type="term" value="C:plasma membrane"/>
    <property type="evidence" value="ECO:0007669"/>
    <property type="project" value="UniProtKB-SubCell"/>
</dbReference>
<proteinExistence type="inferred from homology"/>
<comment type="function">
    <text evidence="7">NDH-1 shuttles electrons from NADH, via FMN and iron-sulfur (Fe-S) centers, to quinones in the respiratory chain.</text>
</comment>
<dbReference type="EC" id="7.1.1.-" evidence="7"/>
<keyword evidence="7" id="KW-0520">NAD</keyword>
<keyword evidence="6 8" id="KW-0472">Membrane</keyword>
<sequence length="116" mass="13150">MNFYALIILPPIVFAVVFAFMFLLARATNKIAFKNPLNPNGKLKAYACGEDVKEHRLKPEYSEFFPVAFFFTIMHVITLLLASTPADMKTSIGITALFVAVAYISILIIFRRERND</sequence>
<evidence type="ECO:0000256" key="4">
    <source>
        <dbReference type="ARBA" id="ARBA00022692"/>
    </source>
</evidence>
<keyword evidence="10" id="KW-1185">Reference proteome</keyword>
<comment type="subcellular location">
    <subcellularLocation>
        <location evidence="7">Cell membrane</location>
        <topology evidence="7">Multi-pass membrane protein</topology>
    </subcellularLocation>
    <subcellularLocation>
        <location evidence="1">Membrane</location>
    </subcellularLocation>
</comment>
<evidence type="ECO:0000313" key="9">
    <source>
        <dbReference type="EMBL" id="AKL97415.1"/>
    </source>
</evidence>
<dbReference type="EMBL" id="CP009498">
    <property type="protein sequence ID" value="AKL97415.1"/>
    <property type="molecule type" value="Genomic_DNA"/>
</dbReference>
<keyword evidence="7" id="KW-0874">Quinone</keyword>
<keyword evidence="3" id="KW-0813">Transport</keyword>
<evidence type="ECO:0000256" key="7">
    <source>
        <dbReference type="RuleBase" id="RU003639"/>
    </source>
</evidence>
<dbReference type="Pfam" id="PF00507">
    <property type="entry name" value="Oxidored_q4"/>
    <property type="match status" value="1"/>
</dbReference>
<evidence type="ECO:0000256" key="8">
    <source>
        <dbReference type="SAM" id="Phobius"/>
    </source>
</evidence>
<organism evidence="9 10">
    <name type="scientific">Endomicrobium proavitum</name>
    <dbReference type="NCBI Taxonomy" id="1408281"/>
    <lineage>
        <taxon>Bacteria</taxon>
        <taxon>Pseudomonadati</taxon>
        <taxon>Elusimicrobiota</taxon>
        <taxon>Endomicrobiia</taxon>
        <taxon>Endomicrobiales</taxon>
        <taxon>Endomicrobiaceae</taxon>
        <taxon>Endomicrobium</taxon>
    </lineage>
</organism>
<comment type="catalytic activity">
    <reaction evidence="7">
        <text>a quinone + NADH + 5 H(+)(in) = a quinol + NAD(+) + 4 H(+)(out)</text>
        <dbReference type="Rhea" id="RHEA:57888"/>
        <dbReference type="ChEBI" id="CHEBI:15378"/>
        <dbReference type="ChEBI" id="CHEBI:24646"/>
        <dbReference type="ChEBI" id="CHEBI:57540"/>
        <dbReference type="ChEBI" id="CHEBI:57945"/>
        <dbReference type="ChEBI" id="CHEBI:132124"/>
    </reaction>
</comment>
<evidence type="ECO:0000256" key="1">
    <source>
        <dbReference type="ARBA" id="ARBA00004370"/>
    </source>
</evidence>
<evidence type="ECO:0000313" key="10">
    <source>
        <dbReference type="Proteomes" id="UP000035337"/>
    </source>
</evidence>
<protein>
    <recommendedName>
        <fullName evidence="7">NADH-quinone oxidoreductase subunit</fullName>
        <ecNumber evidence="7">7.1.1.-</ecNumber>
    </recommendedName>
</protein>
<dbReference type="RefSeq" id="WP_052569505.1">
    <property type="nucleotide sequence ID" value="NZ_CP009498.1"/>
</dbReference>
<keyword evidence="5 8" id="KW-1133">Transmembrane helix</keyword>
<dbReference type="AlphaFoldDB" id="A0A0G3WHN0"/>
<dbReference type="InterPro" id="IPR000440">
    <property type="entry name" value="NADH_UbQ/plastoQ_OxRdtase_su3"/>
</dbReference>
<reference evidence="9 10" key="1">
    <citation type="submission" date="2014-09" db="EMBL/GenBank/DDBJ databases">
        <title>Complete genome sequence of Endomicrobium proavitum.</title>
        <authorList>
            <person name="Zheng H."/>
        </authorList>
    </citation>
    <scope>NUCLEOTIDE SEQUENCE [LARGE SCALE GENOMIC DNA]</scope>
    <source>
        <strain evidence="9 10">Rsa215</strain>
    </source>
</reference>
<feature type="transmembrane region" description="Helical" evidence="8">
    <location>
        <begin position="64"/>
        <end position="84"/>
    </location>
</feature>
<dbReference type="STRING" id="1408281.Epro_0036"/>